<dbReference type="PANTHER" id="PTHR45622">
    <property type="entry name" value="UBIQUITIN-PROTEIN LIGASE E3A-RELATED"/>
    <property type="match status" value="1"/>
</dbReference>
<dbReference type="Proteomes" id="UP001189429">
    <property type="component" value="Unassembled WGS sequence"/>
</dbReference>
<dbReference type="InterPro" id="IPR000408">
    <property type="entry name" value="Reg_chr_condens"/>
</dbReference>
<proteinExistence type="predicted"/>
<reference evidence="2" key="1">
    <citation type="submission" date="2023-10" db="EMBL/GenBank/DDBJ databases">
        <authorList>
            <person name="Chen Y."/>
            <person name="Shah S."/>
            <person name="Dougan E. K."/>
            <person name="Thang M."/>
            <person name="Chan C."/>
        </authorList>
    </citation>
    <scope>NUCLEOTIDE SEQUENCE [LARGE SCALE GENOMIC DNA]</scope>
</reference>
<keyword evidence="3" id="KW-1185">Reference proteome</keyword>
<accession>A0ABN9WLR8</accession>
<gene>
    <name evidence="2" type="ORF">PCOR1329_LOCUS67450</name>
</gene>
<dbReference type="PROSITE" id="PS00626">
    <property type="entry name" value="RCC1_2"/>
    <property type="match status" value="2"/>
</dbReference>
<organism evidence="2 3">
    <name type="scientific">Prorocentrum cordatum</name>
    <dbReference type="NCBI Taxonomy" id="2364126"/>
    <lineage>
        <taxon>Eukaryota</taxon>
        <taxon>Sar</taxon>
        <taxon>Alveolata</taxon>
        <taxon>Dinophyceae</taxon>
        <taxon>Prorocentrales</taxon>
        <taxon>Prorocentraceae</taxon>
        <taxon>Prorocentrum</taxon>
    </lineage>
</organism>
<dbReference type="PANTHER" id="PTHR45622:SF70">
    <property type="entry name" value="SECRETION-REGULATING GUANINE NUCLEOTIDE EXCHANGE FACTOR"/>
    <property type="match status" value="1"/>
</dbReference>
<keyword evidence="1" id="KW-0677">Repeat</keyword>
<dbReference type="InterPro" id="IPR009091">
    <property type="entry name" value="RCC1/BLIP-II"/>
</dbReference>
<evidence type="ECO:0000313" key="3">
    <source>
        <dbReference type="Proteomes" id="UP001189429"/>
    </source>
</evidence>
<evidence type="ECO:0008006" key="4">
    <source>
        <dbReference type="Google" id="ProtNLM"/>
    </source>
</evidence>
<evidence type="ECO:0000256" key="1">
    <source>
        <dbReference type="ARBA" id="ARBA00022737"/>
    </source>
</evidence>
<name>A0ABN9WLR8_9DINO</name>
<dbReference type="Gene3D" id="2.130.10.30">
    <property type="entry name" value="Regulator of chromosome condensation 1/beta-lactamase-inhibitor protein II"/>
    <property type="match status" value="1"/>
</dbReference>
<protein>
    <recommendedName>
        <fullName evidence="4">Subtilisin</fullName>
    </recommendedName>
</protein>
<evidence type="ECO:0000313" key="2">
    <source>
        <dbReference type="EMBL" id="CAK0885981.1"/>
    </source>
</evidence>
<dbReference type="EMBL" id="CAUYUJ010018739">
    <property type="protein sequence ID" value="CAK0885981.1"/>
    <property type="molecule type" value="Genomic_DNA"/>
</dbReference>
<sequence>MVAAGQCHTVLLTRDGTAAACGSNRSGQCDIPPLAEGQTYTQVAAGGYHTALLTSIGTVTACGANDSGRCDIPPLAAGQTYTQVDAGACHTVLLTSDGTAVACGTTILASATFRRWPQARFTDLVFCKRCCCRRFSTET</sequence>
<comment type="caution">
    <text evidence="2">The sequence shown here is derived from an EMBL/GenBank/DDBJ whole genome shotgun (WGS) entry which is preliminary data.</text>
</comment>
<dbReference type="Pfam" id="PF13540">
    <property type="entry name" value="RCC1_2"/>
    <property type="match status" value="3"/>
</dbReference>
<dbReference type="SUPFAM" id="SSF50985">
    <property type="entry name" value="RCC1/BLIP-II"/>
    <property type="match status" value="1"/>
</dbReference>
<dbReference type="InterPro" id="IPR051709">
    <property type="entry name" value="Ub-ligase/GTPase-reg"/>
</dbReference>